<dbReference type="AlphaFoldDB" id="A0A0W7X9L0"/>
<proteinExistence type="predicted"/>
<name>A0A0W7X9L0_9ACTN</name>
<dbReference type="RefSeq" id="WP_058845957.1">
    <property type="nucleotide sequence ID" value="NZ_LOCL01000026.1"/>
</dbReference>
<accession>A0A0W7X9L0</accession>
<dbReference type="OrthoDB" id="4333526at2"/>
<organism evidence="1 2">
    <name type="scientific">Streptomyces silvensis</name>
    <dbReference type="NCBI Taxonomy" id="1765722"/>
    <lineage>
        <taxon>Bacteria</taxon>
        <taxon>Bacillati</taxon>
        <taxon>Actinomycetota</taxon>
        <taxon>Actinomycetes</taxon>
        <taxon>Kitasatosporales</taxon>
        <taxon>Streptomycetaceae</taxon>
        <taxon>Streptomyces</taxon>
    </lineage>
</organism>
<evidence type="ECO:0000313" key="2">
    <source>
        <dbReference type="Proteomes" id="UP000054804"/>
    </source>
</evidence>
<protein>
    <submittedName>
        <fullName evidence="1">Uncharacterized protein</fullName>
    </submittedName>
</protein>
<evidence type="ECO:0000313" key="1">
    <source>
        <dbReference type="EMBL" id="KUF19451.1"/>
    </source>
</evidence>
<dbReference type="Proteomes" id="UP000054804">
    <property type="component" value="Unassembled WGS sequence"/>
</dbReference>
<comment type="caution">
    <text evidence="1">The sequence shown here is derived from an EMBL/GenBank/DDBJ whole genome shotgun (WGS) entry which is preliminary data.</text>
</comment>
<sequence>MTTVNAAKIVVPQLEEAAQEADRAGQETQEIGGNLVAAWRFWRTWTPGNGTWDLQIPLNVINPNSTVVITAAQVDGNGNRFVGPAPIDVLNTAPGNGVVTFKINIGSGVPIPMRTDVLVFN</sequence>
<gene>
    <name evidence="1" type="ORF">AT728_03410</name>
</gene>
<dbReference type="EMBL" id="LOCL01000026">
    <property type="protein sequence ID" value="KUF19451.1"/>
    <property type="molecule type" value="Genomic_DNA"/>
</dbReference>
<keyword evidence="2" id="KW-1185">Reference proteome</keyword>
<reference evidence="1 2" key="1">
    <citation type="submission" date="2015-12" db="EMBL/GenBank/DDBJ databases">
        <title>Draft genome sequence of Streptomyces silvensis ATCC 53525, a producer of novel hormone antagonists.</title>
        <authorList>
            <person name="Johnston C.W."/>
            <person name="Li Y."/>
            <person name="Magarvey N.A."/>
        </authorList>
    </citation>
    <scope>NUCLEOTIDE SEQUENCE [LARGE SCALE GENOMIC DNA]</scope>
    <source>
        <strain evidence="1 2">ATCC 53525</strain>
    </source>
</reference>